<evidence type="ECO:0000313" key="5">
    <source>
        <dbReference type="Proteomes" id="UP000264702"/>
    </source>
</evidence>
<keyword evidence="5" id="KW-1185">Reference proteome</keyword>
<dbReference type="InterPro" id="IPR001789">
    <property type="entry name" value="Sig_transdc_resp-reg_receiver"/>
</dbReference>
<proteinExistence type="predicted"/>
<dbReference type="GO" id="GO:0003677">
    <property type="term" value="F:DNA binding"/>
    <property type="evidence" value="ECO:0007669"/>
    <property type="project" value="UniProtKB-KW"/>
</dbReference>
<dbReference type="InterPro" id="IPR046947">
    <property type="entry name" value="LytR-like"/>
</dbReference>
<dbReference type="SUPFAM" id="SSF52172">
    <property type="entry name" value="CheY-like"/>
    <property type="match status" value="1"/>
</dbReference>
<dbReference type="PROSITE" id="PS50110">
    <property type="entry name" value="RESPONSE_REGULATORY"/>
    <property type="match status" value="1"/>
</dbReference>
<gene>
    <name evidence="4" type="ORF">D0Y96_13360</name>
</gene>
<name>A0A372IN35_9BACT</name>
<protein>
    <submittedName>
        <fullName evidence="4">DNA-binding response regulator</fullName>
    </submittedName>
</protein>
<feature type="modified residue" description="4-aspartylphosphate" evidence="1">
    <location>
        <position position="55"/>
    </location>
</feature>
<dbReference type="Proteomes" id="UP000264702">
    <property type="component" value="Unassembled WGS sequence"/>
</dbReference>
<comment type="caution">
    <text evidence="4">The sequence shown here is derived from an EMBL/GenBank/DDBJ whole genome shotgun (WGS) entry which is preliminary data.</text>
</comment>
<dbReference type="PANTHER" id="PTHR37299:SF1">
    <property type="entry name" value="STAGE 0 SPORULATION PROTEIN A HOMOLOG"/>
    <property type="match status" value="1"/>
</dbReference>
<keyword evidence="4" id="KW-0238">DNA-binding</keyword>
<dbReference type="GO" id="GO:0000156">
    <property type="term" value="F:phosphorelay response regulator activity"/>
    <property type="evidence" value="ECO:0007669"/>
    <property type="project" value="InterPro"/>
</dbReference>
<dbReference type="AlphaFoldDB" id="A0A372IN35"/>
<accession>A0A372IN35</accession>
<dbReference type="SMART" id="SM00448">
    <property type="entry name" value="REC"/>
    <property type="match status" value="1"/>
</dbReference>
<organism evidence="4 5">
    <name type="scientific">Paracidobacterium acidisoli</name>
    <dbReference type="NCBI Taxonomy" id="2303751"/>
    <lineage>
        <taxon>Bacteria</taxon>
        <taxon>Pseudomonadati</taxon>
        <taxon>Acidobacteriota</taxon>
        <taxon>Terriglobia</taxon>
        <taxon>Terriglobales</taxon>
        <taxon>Acidobacteriaceae</taxon>
        <taxon>Paracidobacterium</taxon>
    </lineage>
</organism>
<dbReference type="PANTHER" id="PTHR37299">
    <property type="entry name" value="TRANSCRIPTIONAL REGULATOR-RELATED"/>
    <property type="match status" value="1"/>
</dbReference>
<reference evidence="4 5" key="1">
    <citation type="submission" date="2018-08" db="EMBL/GenBank/DDBJ databases">
        <title>Acidipila sp. 4G-K13, an acidobacterium isolated from forest soil.</title>
        <authorList>
            <person name="Gao Z.-H."/>
            <person name="Qiu L.-H."/>
        </authorList>
    </citation>
    <scope>NUCLEOTIDE SEQUENCE [LARGE SCALE GENOMIC DNA]</scope>
    <source>
        <strain evidence="4 5">4G-K13</strain>
    </source>
</reference>
<dbReference type="Pfam" id="PF00072">
    <property type="entry name" value="Response_reg"/>
    <property type="match status" value="1"/>
</dbReference>
<dbReference type="Pfam" id="PF04397">
    <property type="entry name" value="LytTR"/>
    <property type="match status" value="1"/>
</dbReference>
<dbReference type="SMART" id="SM00850">
    <property type="entry name" value="LytTR"/>
    <property type="match status" value="1"/>
</dbReference>
<feature type="domain" description="HTH LytTR-type" evidence="3">
    <location>
        <begin position="153"/>
        <end position="257"/>
    </location>
</feature>
<dbReference type="InterPro" id="IPR007492">
    <property type="entry name" value="LytTR_DNA-bd_dom"/>
</dbReference>
<evidence type="ECO:0000313" key="4">
    <source>
        <dbReference type="EMBL" id="RFU16370.1"/>
    </source>
</evidence>
<dbReference type="Gene3D" id="3.40.50.2300">
    <property type="match status" value="1"/>
</dbReference>
<dbReference type="InterPro" id="IPR011006">
    <property type="entry name" value="CheY-like_superfamily"/>
</dbReference>
<evidence type="ECO:0000256" key="1">
    <source>
        <dbReference type="PROSITE-ProRule" id="PRU00169"/>
    </source>
</evidence>
<dbReference type="OrthoDB" id="113975at2"/>
<sequence>MSLRTLTVDDEPLARQLLGLLLAEHKDIQVVAECENGREAVSYLQSKPVDLLFLDVQMPQVGGFDVVEQVGLQHLPPTIFVTAYQEHAVRAFDVHAVDYLTKPVKPERLTIALERVREKIAARTALLTQEQFSAVLNGLRSPAEQSSPYLSRFLVKDGEKDILLSVEKIEWIEAAEYYCCLHTNGHRYMVRETITDLSNKLDPKLFVRIHRSSIVNLNQIREIYREGPLDGSIVLMNGKTLRMSKAGRQKLYEIGRVSS</sequence>
<evidence type="ECO:0000259" key="3">
    <source>
        <dbReference type="PROSITE" id="PS50930"/>
    </source>
</evidence>
<dbReference type="Gene3D" id="2.40.50.1020">
    <property type="entry name" value="LytTr DNA-binding domain"/>
    <property type="match status" value="1"/>
</dbReference>
<evidence type="ECO:0000259" key="2">
    <source>
        <dbReference type="PROSITE" id="PS50110"/>
    </source>
</evidence>
<feature type="domain" description="Response regulatory" evidence="2">
    <location>
        <begin position="4"/>
        <end position="117"/>
    </location>
</feature>
<dbReference type="PROSITE" id="PS50930">
    <property type="entry name" value="HTH_LYTTR"/>
    <property type="match status" value="1"/>
</dbReference>
<keyword evidence="1" id="KW-0597">Phosphoprotein</keyword>
<dbReference type="EMBL" id="QVQT01000004">
    <property type="protein sequence ID" value="RFU16370.1"/>
    <property type="molecule type" value="Genomic_DNA"/>
</dbReference>